<dbReference type="EMBL" id="CP133720">
    <property type="protein sequence ID" value="WMW81300.1"/>
    <property type="molecule type" value="Genomic_DNA"/>
</dbReference>
<feature type="compositionally biased region" description="Low complexity" evidence="1">
    <location>
        <begin position="48"/>
        <end position="71"/>
    </location>
</feature>
<dbReference type="Proteomes" id="UP001181355">
    <property type="component" value="Chromosome"/>
</dbReference>
<dbReference type="SUPFAM" id="SSF49482">
    <property type="entry name" value="Aromatic compound dioxygenase"/>
    <property type="match status" value="1"/>
</dbReference>
<protein>
    <submittedName>
        <fullName evidence="2">Intradiol ring-cleavage dioxygenase</fullName>
    </submittedName>
</protein>
<evidence type="ECO:0000313" key="2">
    <source>
        <dbReference type="EMBL" id="WMW81300.1"/>
    </source>
</evidence>
<dbReference type="GO" id="GO:0051213">
    <property type="term" value="F:dioxygenase activity"/>
    <property type="evidence" value="ECO:0007669"/>
    <property type="project" value="UniProtKB-KW"/>
</dbReference>
<feature type="region of interest" description="Disordered" evidence="1">
    <location>
        <begin position="48"/>
        <end position="85"/>
    </location>
</feature>
<reference evidence="2" key="1">
    <citation type="submission" date="2023-09" db="EMBL/GenBank/DDBJ databases">
        <title>Undibacterium sp. 20NA77.5 isolated from freshwater.</title>
        <authorList>
            <person name="Le V."/>
            <person name="Ko S.-R."/>
            <person name="Ahn C.-Y."/>
            <person name="Oh H.-M."/>
        </authorList>
    </citation>
    <scope>NUCLEOTIDE SEQUENCE</scope>
    <source>
        <strain evidence="2">20NA77.5</strain>
    </source>
</reference>
<sequence length="282" mass="29203">MKEHGLAADLDAILALNTDRRQSLRWLAVGLAGLPLLGCGGGDSVASVTSTSTSTGSGSTSGTSGSGTCSVIPEETAGPYPGDGTNSNTSGIVNVLAMSGVVRRDIRASFNGASAVADGVPLTIKLKINNANASCGAAGGFSVYLWHCDKDGNYSLYSSGVTNQNYLRGVQEADANGEIIFTSIYPGCYSGRVPHIHFEIFPSLAKSTSVLNRIKTSQLTFPTAISQEVYTDSRYSASVRNLAQISFATDNVFSDGTSLQMATVTGNLTEGYVASLTINVSA</sequence>
<name>A0ABY9RKU3_9BURK</name>
<dbReference type="Gene3D" id="2.60.130.10">
    <property type="entry name" value="Aromatic compound dioxygenase"/>
    <property type="match status" value="1"/>
</dbReference>
<evidence type="ECO:0000313" key="3">
    <source>
        <dbReference type="Proteomes" id="UP001181355"/>
    </source>
</evidence>
<dbReference type="RefSeq" id="WP_309482780.1">
    <property type="nucleotide sequence ID" value="NZ_CP133720.1"/>
</dbReference>
<dbReference type="PANTHER" id="PTHR34315:SF1">
    <property type="entry name" value="INTRADIOL RING-CLEAVAGE DIOXYGENASES DOMAIN-CONTAINING PROTEIN-RELATED"/>
    <property type="match status" value="1"/>
</dbReference>
<keyword evidence="2" id="KW-0560">Oxidoreductase</keyword>
<evidence type="ECO:0000256" key="1">
    <source>
        <dbReference type="SAM" id="MobiDB-lite"/>
    </source>
</evidence>
<keyword evidence="3" id="KW-1185">Reference proteome</keyword>
<proteinExistence type="predicted"/>
<gene>
    <name evidence="2" type="ORF">RF679_03215</name>
</gene>
<dbReference type="InterPro" id="IPR015889">
    <property type="entry name" value="Intradiol_dOase_core"/>
</dbReference>
<dbReference type="PANTHER" id="PTHR34315">
    <property type="match status" value="1"/>
</dbReference>
<keyword evidence="2" id="KW-0223">Dioxygenase</keyword>
<organism evidence="2 3">
    <name type="scientific">Undibacterium cyanobacteriorum</name>
    <dbReference type="NCBI Taxonomy" id="3073561"/>
    <lineage>
        <taxon>Bacteria</taxon>
        <taxon>Pseudomonadati</taxon>
        <taxon>Pseudomonadota</taxon>
        <taxon>Betaproteobacteria</taxon>
        <taxon>Burkholderiales</taxon>
        <taxon>Oxalobacteraceae</taxon>
        <taxon>Undibacterium</taxon>
    </lineage>
</organism>
<accession>A0ABY9RKU3</accession>